<dbReference type="PANTHER" id="PTHR45586:SF14">
    <property type="entry name" value="TETRATRICOPEPTIDE TPR_2 REPEAT PROTEIN"/>
    <property type="match status" value="1"/>
</dbReference>
<evidence type="ECO:0000256" key="3">
    <source>
        <dbReference type="PROSITE-ProRule" id="PRU00339"/>
    </source>
</evidence>
<name>A0A6M4A3M9_9BURK</name>
<dbReference type="Pfam" id="PF13181">
    <property type="entry name" value="TPR_8"/>
    <property type="match status" value="1"/>
</dbReference>
<keyword evidence="6" id="KW-1185">Reference proteome</keyword>
<keyword evidence="4" id="KW-1133">Transmembrane helix</keyword>
<evidence type="ECO:0000313" key="6">
    <source>
        <dbReference type="Proteomes" id="UP000274350"/>
    </source>
</evidence>
<reference evidence="5 6" key="1">
    <citation type="journal article" date="2019" name="Int. J. Syst. Evol. Microbiol.">
        <title>Undibacterium piscinae sp. nov., isolated from Korean shiner intestine.</title>
        <authorList>
            <person name="Lee S.Y."/>
            <person name="Kang W."/>
            <person name="Kim P.S."/>
            <person name="Kim H.S."/>
            <person name="Sung H."/>
            <person name="Shin N.R."/>
            <person name="Whon T.W."/>
            <person name="Yun J.H."/>
            <person name="Lee J.Y."/>
            <person name="Lee J.Y."/>
            <person name="Jung M.J."/>
            <person name="Jeong Y.S."/>
            <person name="Tak E.J."/>
            <person name="Han J.E."/>
            <person name="Hyun D.W."/>
            <person name="Kang M.S."/>
            <person name="Lee K.E."/>
            <person name="Lee B.H."/>
            <person name="Bae J.W."/>
        </authorList>
    </citation>
    <scope>NUCLEOTIDE SEQUENCE [LARGE SCALE GENOMIC DNA]</scope>
    <source>
        <strain evidence="5 6">S11R28</strain>
    </source>
</reference>
<dbReference type="SUPFAM" id="SSF48452">
    <property type="entry name" value="TPR-like"/>
    <property type="match status" value="2"/>
</dbReference>
<proteinExistence type="predicted"/>
<evidence type="ECO:0000256" key="1">
    <source>
        <dbReference type="ARBA" id="ARBA00022737"/>
    </source>
</evidence>
<keyword evidence="2 3" id="KW-0802">TPR repeat</keyword>
<feature type="repeat" description="TPR" evidence="3">
    <location>
        <begin position="553"/>
        <end position="586"/>
    </location>
</feature>
<dbReference type="EMBL" id="CP051152">
    <property type="protein sequence ID" value="QJQ05881.1"/>
    <property type="molecule type" value="Genomic_DNA"/>
</dbReference>
<gene>
    <name evidence="5" type="ORF">EJG51_008490</name>
</gene>
<keyword evidence="1" id="KW-0677">Repeat</keyword>
<dbReference type="PROSITE" id="PS50005">
    <property type="entry name" value="TPR"/>
    <property type="match status" value="1"/>
</dbReference>
<feature type="transmembrane region" description="Helical" evidence="4">
    <location>
        <begin position="34"/>
        <end position="56"/>
    </location>
</feature>
<keyword evidence="4" id="KW-0812">Transmembrane</keyword>
<protein>
    <submittedName>
        <fullName evidence="5">Tetratricopeptide repeat protein</fullName>
    </submittedName>
</protein>
<evidence type="ECO:0000313" key="5">
    <source>
        <dbReference type="EMBL" id="QJQ05881.1"/>
    </source>
</evidence>
<sequence length="633" mass="70917">MRLQRKISHHRSNQESVLKNIFAPIVIARPVRQFFCIGIISVTALLSGCANLHWFAAHPTEMPPAPELASTTTTAGGESVHEIARKLSADDKLPSVALTEELLYKLLTSEIAYQRGNWQAAYVTILAAAQQTRDPRLARRAAEMALAAKQPGESLAAIRLWRELAPDSNEATQYYLGFMIVNNNLGEIQKVFSERLVNAKPEQYGLLMLQAQRLLARARDKKAAFDTLEEILAPYKTTTEAHLSLAQGAYHSGDNVRAISEAQAALQLKPDSALAILTIAQASEKSQALKEVAAFLEKNPASRDVRLAYASMLIDTKQLDKASLEFEHLLRDKPDDVTSLYTLGALAMDSGQFKVAEKYFLNYLNALETQPEQERDPTPALINLAQIALERKDNKAAMNWLAKVDSYDGRNAAWLNVQLRRAQLIAKDGKLNEARQFLKDIKTGSEAEQVQVLQAESQLLRNAKKGQEALAVMEAGIQRFPNNTDLRYDYAMLAESLKQLDLMEQQLRRVIELAPNSQHAYNALGYSFADRNIHLDEALSLIEKALQITPDDPFILDSLGWVKFRLARYEEAEQALRRAYQLRPDPEIAVHLGEVLWVAGKKEAAKEYWREAKAKEPDNDTLKSTLLRLNVKP</sequence>
<dbReference type="Proteomes" id="UP000274350">
    <property type="component" value="Chromosome"/>
</dbReference>
<dbReference type="Gene3D" id="1.25.40.10">
    <property type="entry name" value="Tetratricopeptide repeat domain"/>
    <property type="match status" value="2"/>
</dbReference>
<dbReference type="InterPro" id="IPR051012">
    <property type="entry name" value="CellSynth/LPSAsmb/PSIAsmb"/>
</dbReference>
<organism evidence="5 6">
    <name type="scientific">Undibacterium piscinae</name>
    <dbReference type="NCBI Taxonomy" id="2495591"/>
    <lineage>
        <taxon>Bacteria</taxon>
        <taxon>Pseudomonadati</taxon>
        <taxon>Pseudomonadota</taxon>
        <taxon>Betaproteobacteria</taxon>
        <taxon>Burkholderiales</taxon>
        <taxon>Oxalobacteraceae</taxon>
        <taxon>Undibacterium</taxon>
    </lineage>
</organism>
<dbReference type="SMART" id="SM00028">
    <property type="entry name" value="TPR"/>
    <property type="match status" value="7"/>
</dbReference>
<dbReference type="InterPro" id="IPR011990">
    <property type="entry name" value="TPR-like_helical_dom_sf"/>
</dbReference>
<dbReference type="KEGG" id="upi:EJG51_008490"/>
<keyword evidence="4" id="KW-0472">Membrane</keyword>
<accession>A0A6M4A3M9</accession>
<dbReference type="OrthoDB" id="9766710at2"/>
<dbReference type="PANTHER" id="PTHR45586">
    <property type="entry name" value="TPR REPEAT-CONTAINING PROTEIN PA4667"/>
    <property type="match status" value="1"/>
</dbReference>
<evidence type="ECO:0000256" key="2">
    <source>
        <dbReference type="ARBA" id="ARBA00022803"/>
    </source>
</evidence>
<evidence type="ECO:0000256" key="4">
    <source>
        <dbReference type="SAM" id="Phobius"/>
    </source>
</evidence>
<dbReference type="InterPro" id="IPR019734">
    <property type="entry name" value="TPR_rpt"/>
</dbReference>
<dbReference type="AlphaFoldDB" id="A0A6M4A3M9"/>
<dbReference type="Pfam" id="PF13432">
    <property type="entry name" value="TPR_16"/>
    <property type="match status" value="1"/>
</dbReference>